<dbReference type="GO" id="GO:0006355">
    <property type="term" value="P:regulation of DNA-templated transcription"/>
    <property type="evidence" value="ECO:0007669"/>
    <property type="project" value="InterPro"/>
</dbReference>
<protein>
    <recommendedName>
        <fullName evidence="1">GATA-type domain-containing protein</fullName>
    </recommendedName>
</protein>
<dbReference type="PANTHER" id="PTHR46125:SF27">
    <property type="entry name" value="GATA TRANSCRIPTION FACTOR 28"/>
    <property type="match status" value="1"/>
</dbReference>
<comment type="caution">
    <text evidence="2">The sequence shown here is derived from an EMBL/GenBank/DDBJ whole genome shotgun (WGS) entry which is preliminary data.</text>
</comment>
<dbReference type="InterPro" id="IPR013088">
    <property type="entry name" value="Znf_NHR/GATA"/>
</dbReference>
<gene>
    <name evidence="2" type="ORF">C4D60_Mb04t31300</name>
</gene>
<dbReference type="GO" id="GO:0008270">
    <property type="term" value="F:zinc ion binding"/>
    <property type="evidence" value="ECO:0007669"/>
    <property type="project" value="InterPro"/>
</dbReference>
<keyword evidence="3" id="KW-1185">Reference proteome</keyword>
<dbReference type="Proteomes" id="UP000317650">
    <property type="component" value="Chromosome 4"/>
</dbReference>
<accession>A0A4S8KG50</accession>
<dbReference type="GO" id="GO:0043565">
    <property type="term" value="F:sequence-specific DNA binding"/>
    <property type="evidence" value="ECO:0007669"/>
    <property type="project" value="InterPro"/>
</dbReference>
<reference evidence="2 3" key="1">
    <citation type="journal article" date="2019" name="Nat. Plants">
        <title>Genome sequencing of Musa balbisiana reveals subgenome evolution and function divergence in polyploid bananas.</title>
        <authorList>
            <person name="Yao X."/>
        </authorList>
    </citation>
    <scope>NUCLEOTIDE SEQUENCE [LARGE SCALE GENOMIC DNA]</scope>
    <source>
        <strain evidence="3">cv. DH-PKW</strain>
        <tissue evidence="2">Leaves</tissue>
    </source>
</reference>
<dbReference type="InterPro" id="IPR000679">
    <property type="entry name" value="Znf_GATA"/>
</dbReference>
<dbReference type="EMBL" id="PYDT01000001">
    <property type="protein sequence ID" value="THU74241.1"/>
    <property type="molecule type" value="Genomic_DNA"/>
</dbReference>
<organism evidence="2 3">
    <name type="scientific">Musa balbisiana</name>
    <name type="common">Banana</name>
    <dbReference type="NCBI Taxonomy" id="52838"/>
    <lineage>
        <taxon>Eukaryota</taxon>
        <taxon>Viridiplantae</taxon>
        <taxon>Streptophyta</taxon>
        <taxon>Embryophyta</taxon>
        <taxon>Tracheophyta</taxon>
        <taxon>Spermatophyta</taxon>
        <taxon>Magnoliopsida</taxon>
        <taxon>Liliopsida</taxon>
        <taxon>Zingiberales</taxon>
        <taxon>Musaceae</taxon>
        <taxon>Musa</taxon>
    </lineage>
</organism>
<dbReference type="Gene3D" id="3.30.50.10">
    <property type="entry name" value="Erythroid Transcription Factor GATA-1, subunit A"/>
    <property type="match status" value="1"/>
</dbReference>
<dbReference type="SMART" id="SM00401">
    <property type="entry name" value="ZnF_GATA"/>
    <property type="match status" value="1"/>
</dbReference>
<dbReference type="AlphaFoldDB" id="A0A4S8KG50"/>
<evidence type="ECO:0000313" key="2">
    <source>
        <dbReference type="EMBL" id="THU74241.1"/>
    </source>
</evidence>
<evidence type="ECO:0000259" key="1">
    <source>
        <dbReference type="SMART" id="SM00401"/>
    </source>
</evidence>
<dbReference type="PANTHER" id="PTHR46125">
    <property type="entry name" value="GATA TRANSCRIPTION FACTOR 28"/>
    <property type="match status" value="1"/>
</dbReference>
<dbReference type="SUPFAM" id="SSF57716">
    <property type="entry name" value="Glucocorticoid receptor-like (DNA-binding domain)"/>
    <property type="match status" value="1"/>
</dbReference>
<dbReference type="InterPro" id="IPR045280">
    <property type="entry name" value="TIFY-like"/>
</dbReference>
<sequence length="124" mass="14009">MQFDQEQALEVHYNTGDDPSEGPPSFVRCGISVNATPHMRRGPRGPRTLCNACGIARMKSFVSFRINNKDQTAIFCATTKCVLQIQLMKWISAKEHSIWLGRDTEPPETMCSTSMKMLKAKWSQ</sequence>
<feature type="domain" description="GATA-type" evidence="1">
    <location>
        <begin position="20"/>
        <end position="73"/>
    </location>
</feature>
<dbReference type="STRING" id="52838.A0A4S8KG50"/>
<evidence type="ECO:0000313" key="3">
    <source>
        <dbReference type="Proteomes" id="UP000317650"/>
    </source>
</evidence>
<name>A0A4S8KG50_MUSBA</name>
<dbReference type="Pfam" id="PF00320">
    <property type="entry name" value="GATA"/>
    <property type="match status" value="1"/>
</dbReference>
<proteinExistence type="predicted"/>